<dbReference type="Gene3D" id="3.90.550.10">
    <property type="entry name" value="Spore Coat Polysaccharide Biosynthesis Protein SpsA, Chain A"/>
    <property type="match status" value="1"/>
</dbReference>
<dbReference type="InterPro" id="IPR005835">
    <property type="entry name" value="NTP_transferase_dom"/>
</dbReference>
<dbReference type="OrthoDB" id="9814110at2"/>
<name>A0A1G7TW87_9PROT</name>
<reference evidence="3" key="1">
    <citation type="submission" date="2016-10" db="EMBL/GenBank/DDBJ databases">
        <authorList>
            <person name="Varghese N."/>
            <person name="Submissions S."/>
        </authorList>
    </citation>
    <scope>NUCLEOTIDE SEQUENCE [LARGE SCALE GENOMIC DNA]</scope>
    <source>
        <strain evidence="3">930I</strain>
    </source>
</reference>
<evidence type="ECO:0000313" key="2">
    <source>
        <dbReference type="EMBL" id="SDG39304.1"/>
    </source>
</evidence>
<dbReference type="STRING" id="83401.SAMN05421742_101118"/>
<dbReference type="CDD" id="cd06915">
    <property type="entry name" value="NTP_transferase_WcbM_like"/>
    <property type="match status" value="1"/>
</dbReference>
<feature type="domain" description="Nucleotidyl transferase" evidence="1">
    <location>
        <begin position="9"/>
        <end position="228"/>
    </location>
</feature>
<protein>
    <submittedName>
        <fullName evidence="2">D-glycero-D-manno-heptose 1,7-bisphosphate phosphatase</fullName>
    </submittedName>
</protein>
<dbReference type="EMBL" id="FNCV01000001">
    <property type="protein sequence ID" value="SDG39304.1"/>
    <property type="molecule type" value="Genomic_DNA"/>
</dbReference>
<accession>A0A1G7TW87</accession>
<dbReference type="InterPro" id="IPR029044">
    <property type="entry name" value="Nucleotide-diphossugar_trans"/>
</dbReference>
<dbReference type="PANTHER" id="PTHR22572">
    <property type="entry name" value="SUGAR-1-PHOSPHATE GUANYL TRANSFERASE"/>
    <property type="match status" value="1"/>
</dbReference>
<evidence type="ECO:0000313" key="3">
    <source>
        <dbReference type="Proteomes" id="UP000217076"/>
    </source>
</evidence>
<dbReference type="Proteomes" id="UP000217076">
    <property type="component" value="Unassembled WGS sequence"/>
</dbReference>
<gene>
    <name evidence="2" type="ORF">SAMN05421742_101118</name>
</gene>
<dbReference type="SUPFAM" id="SSF53448">
    <property type="entry name" value="Nucleotide-diphospho-sugar transferases"/>
    <property type="match status" value="1"/>
</dbReference>
<dbReference type="Pfam" id="PF00483">
    <property type="entry name" value="NTP_transferase"/>
    <property type="match status" value="1"/>
</dbReference>
<proteinExistence type="predicted"/>
<keyword evidence="3" id="KW-1185">Reference proteome</keyword>
<dbReference type="AlphaFoldDB" id="A0A1G7TW87"/>
<dbReference type="RefSeq" id="WP_092613993.1">
    <property type="nucleotide sequence ID" value="NZ_FNCV01000001.1"/>
</dbReference>
<evidence type="ECO:0000259" key="1">
    <source>
        <dbReference type="Pfam" id="PF00483"/>
    </source>
</evidence>
<organism evidence="2 3">
    <name type="scientific">Roseospirillum parvum</name>
    <dbReference type="NCBI Taxonomy" id="83401"/>
    <lineage>
        <taxon>Bacteria</taxon>
        <taxon>Pseudomonadati</taxon>
        <taxon>Pseudomonadota</taxon>
        <taxon>Alphaproteobacteria</taxon>
        <taxon>Rhodospirillales</taxon>
        <taxon>Rhodospirillaceae</taxon>
        <taxon>Roseospirillum</taxon>
    </lineage>
</organism>
<sequence length="249" mass="25741">MSHATPRQAVFLVGGKGSRLGDAVRDLPKPLLPVAGRPFLDHLLDRAVAAGCTDLLLLTGQLGELVAERYDDRAWAGARVRCRQEATPLGTGGAVRAALDALEESFLLFNGDSLLTVDLARLAAALTETVEMALAVVRVDDGGRYGTVQVDNGRAIRFAEKSADAGPGLINGGVYAVRRRAVARLPEGPSSLEHDLLTPLAAAGRLAACPADGPFIDIGTPDDLARADAVVSAIAPLIPTPSAGKGAAQ</sequence>
<dbReference type="InterPro" id="IPR050486">
    <property type="entry name" value="Mannose-1P_guanyltransferase"/>
</dbReference>